<dbReference type="RefSeq" id="WP_160610991.1">
    <property type="nucleotide sequence ID" value="NZ_WTZA01000001.1"/>
</dbReference>
<organism evidence="2 3">
    <name type="scientific">Tsuneonella aeria</name>
    <dbReference type="NCBI Taxonomy" id="1837929"/>
    <lineage>
        <taxon>Bacteria</taxon>
        <taxon>Pseudomonadati</taxon>
        <taxon>Pseudomonadota</taxon>
        <taxon>Alphaproteobacteria</taxon>
        <taxon>Sphingomonadales</taxon>
        <taxon>Erythrobacteraceae</taxon>
        <taxon>Tsuneonella</taxon>
    </lineage>
</organism>
<evidence type="ECO:0000313" key="3">
    <source>
        <dbReference type="Proteomes" id="UP000439522"/>
    </source>
</evidence>
<dbReference type="Proteomes" id="UP000439522">
    <property type="component" value="Unassembled WGS sequence"/>
</dbReference>
<dbReference type="AlphaFoldDB" id="A0A6I4TDG0"/>
<reference evidence="2 3" key="1">
    <citation type="submission" date="2019-12" db="EMBL/GenBank/DDBJ databases">
        <title>Genomic-based taxomic classification of the family Erythrobacteraceae.</title>
        <authorList>
            <person name="Xu L."/>
        </authorList>
    </citation>
    <scope>NUCLEOTIDE SEQUENCE [LARGE SCALE GENOMIC DNA]</scope>
    <source>
        <strain evidence="2 3">100921-2</strain>
    </source>
</reference>
<dbReference type="EMBL" id="WTZA01000001">
    <property type="protein sequence ID" value="MXO75341.1"/>
    <property type="molecule type" value="Genomic_DNA"/>
</dbReference>
<protein>
    <submittedName>
        <fullName evidence="2">Uncharacterized protein</fullName>
    </submittedName>
</protein>
<evidence type="ECO:0000256" key="1">
    <source>
        <dbReference type="SAM" id="MobiDB-lite"/>
    </source>
</evidence>
<evidence type="ECO:0000313" key="2">
    <source>
        <dbReference type="EMBL" id="MXO75341.1"/>
    </source>
</evidence>
<proteinExistence type="predicted"/>
<comment type="caution">
    <text evidence="2">The sequence shown here is derived from an EMBL/GenBank/DDBJ whole genome shotgun (WGS) entry which is preliminary data.</text>
</comment>
<accession>A0A6I4TDG0</accession>
<sequence>MTARQPQSAAEARMLALPAGLFDMRHPGRFPAPAPAADLASATPGLGTPLSPAPQAFVWGSGGKRMSPEDIEIARHLAAQEIEEAGSTAPVGHWLQGAARALGGITGALEMRRADRAAAQNAERQRVVAQALSTGSKLDDGSDPVAAALLDPQLQRAGLAALEARTPKPVEPVIQRANNGDIIGLNPMTGEVMFTRPDPNPKPVLNWQKVDNGDGTFTFMPFDAEGPVSGAAAPSLPTAPVGKLTPITEGGPTQPASDRFPGGS</sequence>
<dbReference type="OrthoDB" id="8005199at2"/>
<keyword evidence="3" id="KW-1185">Reference proteome</keyword>
<name>A0A6I4TDG0_9SPHN</name>
<gene>
    <name evidence="2" type="ORF">GRI40_08960</name>
</gene>
<feature type="region of interest" description="Disordered" evidence="1">
    <location>
        <begin position="227"/>
        <end position="264"/>
    </location>
</feature>